<dbReference type="GO" id="GO:0005743">
    <property type="term" value="C:mitochondrial inner membrane"/>
    <property type="evidence" value="ECO:0007669"/>
    <property type="project" value="UniProtKB-SubCell"/>
</dbReference>
<evidence type="ECO:0000256" key="3">
    <source>
        <dbReference type="ARBA" id="ARBA00010514"/>
    </source>
</evidence>
<evidence type="ECO:0000256" key="4">
    <source>
        <dbReference type="ARBA" id="ARBA00022792"/>
    </source>
</evidence>
<name>A0A4V4HJ05_DENBC</name>
<keyword evidence="7" id="KW-0812">Transmembrane</keyword>
<evidence type="ECO:0000313" key="8">
    <source>
        <dbReference type="EMBL" id="THV08646.1"/>
    </source>
</evidence>
<comment type="subunit">
    <text evidence="7">Component of the cytochrome c oxidase (complex IV, CIV), a multisubunit enzyme composed of a catalytic core of 3 subunits and several supernumerary subunits. The complex exists as a monomer or a dimer and forms supercomplexes (SCs) in the inner mitochondrial membrane with ubiquinol-cytochrome c oxidoreductase (cytochrome b-c1 complex, complex III, CIII).</text>
</comment>
<evidence type="ECO:0000256" key="6">
    <source>
        <dbReference type="ARBA" id="ARBA00023136"/>
    </source>
</evidence>
<evidence type="ECO:0000313" key="9">
    <source>
        <dbReference type="Proteomes" id="UP000297245"/>
    </source>
</evidence>
<keyword evidence="4 7" id="KW-0999">Mitochondrion inner membrane</keyword>
<reference evidence="8 9" key="1">
    <citation type="journal article" date="2019" name="Nat. Ecol. Evol.">
        <title>Megaphylogeny resolves global patterns of mushroom evolution.</title>
        <authorList>
            <person name="Varga T."/>
            <person name="Krizsan K."/>
            <person name="Foldi C."/>
            <person name="Dima B."/>
            <person name="Sanchez-Garcia M."/>
            <person name="Sanchez-Ramirez S."/>
            <person name="Szollosi G.J."/>
            <person name="Szarkandi J.G."/>
            <person name="Papp V."/>
            <person name="Albert L."/>
            <person name="Andreopoulos W."/>
            <person name="Angelini C."/>
            <person name="Antonin V."/>
            <person name="Barry K.W."/>
            <person name="Bougher N.L."/>
            <person name="Buchanan P."/>
            <person name="Buyck B."/>
            <person name="Bense V."/>
            <person name="Catcheside P."/>
            <person name="Chovatia M."/>
            <person name="Cooper J."/>
            <person name="Damon W."/>
            <person name="Desjardin D."/>
            <person name="Finy P."/>
            <person name="Geml J."/>
            <person name="Haridas S."/>
            <person name="Hughes K."/>
            <person name="Justo A."/>
            <person name="Karasinski D."/>
            <person name="Kautmanova I."/>
            <person name="Kiss B."/>
            <person name="Kocsube S."/>
            <person name="Kotiranta H."/>
            <person name="LaButti K.M."/>
            <person name="Lechner B.E."/>
            <person name="Liimatainen K."/>
            <person name="Lipzen A."/>
            <person name="Lukacs Z."/>
            <person name="Mihaltcheva S."/>
            <person name="Morgado L.N."/>
            <person name="Niskanen T."/>
            <person name="Noordeloos M.E."/>
            <person name="Ohm R.A."/>
            <person name="Ortiz-Santana B."/>
            <person name="Ovrebo C."/>
            <person name="Racz N."/>
            <person name="Riley R."/>
            <person name="Savchenko A."/>
            <person name="Shiryaev A."/>
            <person name="Soop K."/>
            <person name="Spirin V."/>
            <person name="Szebenyi C."/>
            <person name="Tomsovsky M."/>
            <person name="Tulloss R.E."/>
            <person name="Uehling J."/>
            <person name="Grigoriev I.V."/>
            <person name="Vagvolgyi C."/>
            <person name="Papp T."/>
            <person name="Martin F.M."/>
            <person name="Miettinen O."/>
            <person name="Hibbett D.S."/>
            <person name="Nagy L.G."/>
        </authorList>
    </citation>
    <scope>NUCLEOTIDE SEQUENCE [LARGE SCALE GENOMIC DNA]</scope>
    <source>
        <strain evidence="8 9">CBS 962.96</strain>
    </source>
</reference>
<keyword evidence="6 7" id="KW-0472">Membrane</keyword>
<protein>
    <recommendedName>
        <fullName evidence="7">Cytochrome c oxidase subunit 8, mitochondrial</fullName>
    </recommendedName>
    <alternativeName>
        <fullName evidence="7">Cytochrome c oxidase polypeptide VIII</fullName>
    </alternativeName>
</protein>
<evidence type="ECO:0000256" key="7">
    <source>
        <dbReference type="RuleBase" id="RU368123"/>
    </source>
</evidence>
<feature type="transmembrane region" description="Helical" evidence="7">
    <location>
        <begin position="49"/>
        <end position="70"/>
    </location>
</feature>
<dbReference type="GO" id="GO:0006123">
    <property type="term" value="P:mitochondrial electron transport, cytochrome c to oxygen"/>
    <property type="evidence" value="ECO:0007669"/>
    <property type="project" value="UniProtKB-UniRule"/>
</dbReference>
<evidence type="ECO:0000256" key="2">
    <source>
        <dbReference type="ARBA" id="ARBA00004673"/>
    </source>
</evidence>
<dbReference type="EMBL" id="ML179035">
    <property type="protein sequence ID" value="THV08646.1"/>
    <property type="molecule type" value="Genomic_DNA"/>
</dbReference>
<dbReference type="OrthoDB" id="9974841at2759"/>
<dbReference type="InterPro" id="IPR036636">
    <property type="entry name" value="COX7C/Cox8_sf"/>
</dbReference>
<dbReference type="AlphaFoldDB" id="A0A4V4HJ05"/>
<keyword evidence="7" id="KW-1133">Transmembrane helix</keyword>
<dbReference type="Gene3D" id="4.10.49.10">
    <property type="entry name" value="Cytochrome c oxidase subunit VIIc"/>
    <property type="match status" value="1"/>
</dbReference>
<keyword evidence="9" id="KW-1185">Reference proteome</keyword>
<keyword evidence="7" id="KW-0809">Transit peptide</keyword>
<proteinExistence type="inferred from homology"/>
<comment type="function">
    <text evidence="7">Component of the cytochrome c oxidase, the last enzyme in the mitochondrial electron transport chain which drives oxidative phosphorylation. The respiratory chain contains 3 multisubunit complexes succinate dehydrogenase (complex II, CII), ubiquinol-cytochrome c oxidoreductase (cytochrome b-c1 complex, complex III, CIII) and cytochrome c oxidase (complex IV, CIV), that cooperate to transfer electrons derived from NADH and succinate to molecular oxygen, creating an electrochemical gradient over the inner membrane that drives transmembrane transport and the ATP synthase. Cytochrome c oxidase is the component of the respiratory chain that catalyzes the reduction of oxygen to water. Electrons originating from reduced cytochrome c in the intermembrane space (IMS) are transferred via the dinuclear copper A center (CU(A)) of subunit 2 and heme A of subunit 1 to the active site in subunit 1, a binuclear center (BNC) formed by heme A3 and copper B (CU(B)). The BNC reduces molecular oxygen to 2 water molecules using 4 electrons from cytochrome c in the IMS and 4 protons from the mitochondrial matrix.</text>
</comment>
<sequence length="79" mass="8660">MSLILASRSALRSGRLVRSIHQSAPSPMGHPEYHHPIPFQWPHEKRTGFAVKLMVFLGVGFATPFIAGSYQLSKSKGSA</sequence>
<comment type="subcellular location">
    <subcellularLocation>
        <location evidence="1 7">Mitochondrion inner membrane</location>
        <topology evidence="1 7">Single-pass membrane protein</topology>
    </subcellularLocation>
</comment>
<keyword evidence="5 7" id="KW-0496">Mitochondrion</keyword>
<comment type="similarity">
    <text evidence="3 7">Belongs to the cytochrome c oxidase VIIc family.</text>
</comment>
<dbReference type="InterPro" id="IPR004202">
    <property type="entry name" value="COX7C/Cox8"/>
</dbReference>
<organism evidence="8 9">
    <name type="scientific">Dendrothele bispora (strain CBS 962.96)</name>
    <dbReference type="NCBI Taxonomy" id="1314807"/>
    <lineage>
        <taxon>Eukaryota</taxon>
        <taxon>Fungi</taxon>
        <taxon>Dikarya</taxon>
        <taxon>Basidiomycota</taxon>
        <taxon>Agaricomycotina</taxon>
        <taxon>Agaricomycetes</taxon>
        <taxon>Agaricomycetidae</taxon>
        <taxon>Agaricales</taxon>
        <taxon>Agaricales incertae sedis</taxon>
        <taxon>Dendrothele</taxon>
    </lineage>
</organism>
<dbReference type="Proteomes" id="UP000297245">
    <property type="component" value="Unassembled WGS sequence"/>
</dbReference>
<dbReference type="GO" id="GO:0045277">
    <property type="term" value="C:respiratory chain complex IV"/>
    <property type="evidence" value="ECO:0007669"/>
    <property type="project" value="UniProtKB-UniRule"/>
</dbReference>
<evidence type="ECO:0000256" key="1">
    <source>
        <dbReference type="ARBA" id="ARBA00004434"/>
    </source>
</evidence>
<evidence type="ECO:0000256" key="5">
    <source>
        <dbReference type="ARBA" id="ARBA00023128"/>
    </source>
</evidence>
<dbReference type="SUPFAM" id="SSF81427">
    <property type="entry name" value="Mitochondrial cytochrome c oxidase subunit VIIc (aka VIIIa)"/>
    <property type="match status" value="1"/>
</dbReference>
<dbReference type="Pfam" id="PF02935">
    <property type="entry name" value="COX7C"/>
    <property type="match status" value="1"/>
</dbReference>
<gene>
    <name evidence="8" type="ORF">K435DRAFT_847494</name>
</gene>
<dbReference type="UniPathway" id="UPA00705"/>
<accession>A0A4V4HJ05</accession>
<comment type="pathway">
    <text evidence="2 7">Energy metabolism; oxidative phosphorylation.</text>
</comment>